<evidence type="ECO:0000256" key="1">
    <source>
        <dbReference type="SAM" id="MobiDB-lite"/>
    </source>
</evidence>
<feature type="region of interest" description="Disordered" evidence="1">
    <location>
        <begin position="1"/>
        <end position="29"/>
    </location>
</feature>
<gene>
    <name evidence="3" type="ORF">CES85_2871</name>
</gene>
<dbReference type="EMBL" id="CP022605">
    <property type="protein sequence ID" value="ASV87977.1"/>
    <property type="molecule type" value="Genomic_DNA"/>
</dbReference>
<geneLocation type="plasmid" evidence="3 4">
    <name>unnamed1</name>
</geneLocation>
<dbReference type="Pfam" id="PF08818">
    <property type="entry name" value="DUF1801"/>
    <property type="match status" value="1"/>
</dbReference>
<keyword evidence="3" id="KW-0614">Plasmid</keyword>
<reference evidence="3 4" key="1">
    <citation type="submission" date="2017-07" db="EMBL/GenBank/DDBJ databases">
        <title>Phylogenetic study on the rhizospheric bacterium Ochrobactrum sp. A44.</title>
        <authorList>
            <person name="Krzyzanowska D.M."/>
            <person name="Ossowicki A."/>
            <person name="Rajewska M."/>
            <person name="Maciag T."/>
            <person name="Kaczynski Z."/>
            <person name="Czerwicka M."/>
            <person name="Jafra S."/>
        </authorList>
    </citation>
    <scope>NUCLEOTIDE SEQUENCE [LARGE SCALE GENOMIC DNA]</scope>
    <source>
        <strain evidence="3 4">A44</strain>
        <plasmid evidence="3 4">unnamed1</plasmid>
    </source>
</reference>
<dbReference type="Proteomes" id="UP000215256">
    <property type="component" value="Plasmid unnamed1"/>
</dbReference>
<evidence type="ECO:0000259" key="2">
    <source>
        <dbReference type="Pfam" id="PF08818"/>
    </source>
</evidence>
<sequence>MARKASSRETAYDKPVLLSGGNPQIPKADGNDPVQAYIAAMPGWKRDVGQKLDAIIERLVPHVSKKVRWNTPFYGVGDGTSFTAFHCMTKYIKVTFFKGTDLQPVPSEPSKHACVRYFHIFEPGDFDEVLFVDWIKQASDLPGEKI</sequence>
<feature type="compositionally biased region" description="Basic and acidic residues" evidence="1">
    <location>
        <begin position="1"/>
        <end position="12"/>
    </location>
</feature>
<dbReference type="AlphaFoldDB" id="A0A248UM97"/>
<dbReference type="InterPro" id="IPR014922">
    <property type="entry name" value="YdhG-like"/>
</dbReference>
<dbReference type="Gene3D" id="3.90.1150.200">
    <property type="match status" value="1"/>
</dbReference>
<accession>A0A248UM97</accession>
<name>A0A248UM97_9HYPH</name>
<feature type="domain" description="YdhG-like" evidence="2">
    <location>
        <begin position="45"/>
        <end position="138"/>
    </location>
</feature>
<dbReference type="KEGG" id="och:CES85_2871"/>
<organism evidence="3 4">
    <name type="scientific">Ochrobactrum quorumnocens</name>
    <dbReference type="NCBI Taxonomy" id="271865"/>
    <lineage>
        <taxon>Bacteria</taxon>
        <taxon>Pseudomonadati</taxon>
        <taxon>Pseudomonadota</taxon>
        <taxon>Alphaproteobacteria</taxon>
        <taxon>Hyphomicrobiales</taxon>
        <taxon>Brucellaceae</taxon>
        <taxon>Brucella/Ochrobactrum group</taxon>
        <taxon>Ochrobactrum</taxon>
    </lineage>
</organism>
<dbReference type="SUPFAM" id="SSF159888">
    <property type="entry name" value="YdhG-like"/>
    <property type="match status" value="1"/>
</dbReference>
<protein>
    <recommendedName>
        <fullName evidence="2">YdhG-like domain-containing protein</fullName>
    </recommendedName>
</protein>
<proteinExistence type="predicted"/>
<evidence type="ECO:0000313" key="4">
    <source>
        <dbReference type="Proteomes" id="UP000215256"/>
    </source>
</evidence>
<evidence type="ECO:0000313" key="3">
    <source>
        <dbReference type="EMBL" id="ASV87977.1"/>
    </source>
</evidence>
<dbReference type="RefSeq" id="WP_244923359.1">
    <property type="nucleotide sequence ID" value="NZ_CP022605.1"/>
</dbReference>